<dbReference type="InterPro" id="IPR015421">
    <property type="entry name" value="PyrdxlP-dep_Trfase_major"/>
</dbReference>
<evidence type="ECO:0000256" key="5">
    <source>
        <dbReference type="ARBA" id="ARBA00023239"/>
    </source>
</evidence>
<dbReference type="PANTHER" id="PTHR45677">
    <property type="entry name" value="GLUTAMATE DECARBOXYLASE-RELATED"/>
    <property type="match status" value="1"/>
</dbReference>
<dbReference type="GO" id="GO:0030170">
    <property type="term" value="F:pyridoxal phosphate binding"/>
    <property type="evidence" value="ECO:0007669"/>
    <property type="project" value="InterPro"/>
</dbReference>
<sequence>MVLKQGVELLLEHLEEQQRGRGRVGRRETPEKMASRIHATAEQLHLEDLQEPCDASMLLDACRVVLDTNPKSGHPLFFNQLYGKPDELGVLGDWLVVAANAHVHTYEAAPAFVVVEKEILDKLARTIGGEYEKEHDGLFVPGGSMGNFYGMLMARHHAQPNLRKTGLHGGPALVAFSSEQSHYSYTKAAAVLGIGTDNMIAVKCDEHGSMVPEELEKAVVRAQQDGKHPFFVGATAGTTVTGAYDPLPSLHMICKKHKLWMHVDGVWGGPVLLSRRHRHLMAGAEHADSIAWCAHKLLGAPTQCAAFITKHGNHLLPCNASAASYLFQPEKCGAAFDPGDKSFMCGRRADMFKLWLMWKHVGDLGMEKIVDVTISMAAAFEELILGSEGKFHLVQPRTYANVCFWYIPRSLRPFRRENASATEMEEIGSITSLLKGKLHEAGDAMINYQSMDGVPNFFRIVFRSHCHLDVQDLQQMLERMDSMGETL</sequence>
<dbReference type="Gene3D" id="3.40.640.10">
    <property type="entry name" value="Type I PLP-dependent aspartate aminotransferase-like (Major domain)"/>
    <property type="match status" value="1"/>
</dbReference>
<dbReference type="Gene3D" id="3.90.1150.170">
    <property type="match status" value="1"/>
</dbReference>
<keyword evidence="3" id="KW-0210">Decarboxylase</keyword>
<dbReference type="PANTHER" id="PTHR45677:SF8">
    <property type="entry name" value="CYSTEINE SULFINIC ACID DECARBOXYLASE"/>
    <property type="match status" value="1"/>
</dbReference>
<dbReference type="GO" id="GO:0005737">
    <property type="term" value="C:cytoplasm"/>
    <property type="evidence" value="ECO:0007669"/>
    <property type="project" value="TreeGrafter"/>
</dbReference>
<evidence type="ECO:0000256" key="3">
    <source>
        <dbReference type="ARBA" id="ARBA00022793"/>
    </source>
</evidence>
<dbReference type="InterPro" id="IPR015424">
    <property type="entry name" value="PyrdxlP-dep_Trfase"/>
</dbReference>
<keyword evidence="5 7" id="KW-0456">Lyase</keyword>
<evidence type="ECO:0000256" key="7">
    <source>
        <dbReference type="RuleBase" id="RU000382"/>
    </source>
</evidence>
<evidence type="ECO:0000313" key="8">
    <source>
        <dbReference type="EMBL" id="CAE0610706.1"/>
    </source>
</evidence>
<reference evidence="8" key="1">
    <citation type="submission" date="2021-01" db="EMBL/GenBank/DDBJ databases">
        <authorList>
            <person name="Corre E."/>
            <person name="Pelletier E."/>
            <person name="Niang G."/>
            <person name="Scheremetjew M."/>
            <person name="Finn R."/>
            <person name="Kale V."/>
            <person name="Holt S."/>
            <person name="Cochrane G."/>
            <person name="Meng A."/>
            <person name="Brown T."/>
            <person name="Cohen L."/>
        </authorList>
    </citation>
    <scope>NUCLEOTIDE SEQUENCE</scope>
    <source>
        <strain evidence="8">CCMP1897</strain>
    </source>
</reference>
<comment type="cofactor">
    <cofactor evidence="1 6 7">
        <name>pyridoxal 5'-phosphate</name>
        <dbReference type="ChEBI" id="CHEBI:597326"/>
    </cofactor>
</comment>
<evidence type="ECO:0000256" key="1">
    <source>
        <dbReference type="ARBA" id="ARBA00001933"/>
    </source>
</evidence>
<dbReference type="SUPFAM" id="SSF53383">
    <property type="entry name" value="PLP-dependent transferases"/>
    <property type="match status" value="1"/>
</dbReference>
<proteinExistence type="inferred from homology"/>
<evidence type="ECO:0000256" key="6">
    <source>
        <dbReference type="PIRSR" id="PIRSR602129-50"/>
    </source>
</evidence>
<feature type="modified residue" description="N6-(pyridoxal phosphate)lysine" evidence="6">
    <location>
        <position position="296"/>
    </location>
</feature>
<evidence type="ECO:0000256" key="4">
    <source>
        <dbReference type="ARBA" id="ARBA00022898"/>
    </source>
</evidence>
<dbReference type="InterPro" id="IPR002129">
    <property type="entry name" value="PyrdxlP-dep_de-COase"/>
</dbReference>
<evidence type="ECO:0000256" key="2">
    <source>
        <dbReference type="ARBA" id="ARBA00009533"/>
    </source>
</evidence>
<protein>
    <recommendedName>
        <fullName evidence="9">Glutamate decarboxylase</fullName>
    </recommendedName>
</protein>
<dbReference type="EMBL" id="HBIS01005021">
    <property type="protein sequence ID" value="CAE0610706.1"/>
    <property type="molecule type" value="Transcribed_RNA"/>
</dbReference>
<organism evidence="8">
    <name type="scientific">Picocystis salinarum</name>
    <dbReference type="NCBI Taxonomy" id="88271"/>
    <lineage>
        <taxon>Eukaryota</taxon>
        <taxon>Viridiplantae</taxon>
        <taxon>Chlorophyta</taxon>
        <taxon>Picocystophyceae</taxon>
        <taxon>Picocystales</taxon>
        <taxon>Picocystaceae</taxon>
        <taxon>Picocystis</taxon>
    </lineage>
</organism>
<name>A0A7S3UFD9_9CHLO</name>
<gene>
    <name evidence="8" type="ORF">PSAL00342_LOCUS4541</name>
</gene>
<accession>A0A7S3UFD9</accession>
<dbReference type="Pfam" id="PF00282">
    <property type="entry name" value="Pyridoxal_deC"/>
    <property type="match status" value="1"/>
</dbReference>
<comment type="similarity">
    <text evidence="2 7">Belongs to the group II decarboxylase family.</text>
</comment>
<evidence type="ECO:0008006" key="9">
    <source>
        <dbReference type="Google" id="ProtNLM"/>
    </source>
</evidence>
<dbReference type="GO" id="GO:0016831">
    <property type="term" value="F:carboxy-lyase activity"/>
    <property type="evidence" value="ECO:0007669"/>
    <property type="project" value="UniProtKB-KW"/>
</dbReference>
<dbReference type="AlphaFoldDB" id="A0A7S3UFD9"/>
<keyword evidence="4 6" id="KW-0663">Pyridoxal phosphate</keyword>
<dbReference type="GO" id="GO:0019752">
    <property type="term" value="P:carboxylic acid metabolic process"/>
    <property type="evidence" value="ECO:0007669"/>
    <property type="project" value="InterPro"/>
</dbReference>